<feature type="domain" description="DUF11" evidence="1">
    <location>
        <begin position="1164"/>
        <end position="1280"/>
    </location>
</feature>
<evidence type="ECO:0000313" key="2">
    <source>
        <dbReference type="EMBL" id="KYC52525.1"/>
    </source>
</evidence>
<evidence type="ECO:0000313" key="3">
    <source>
        <dbReference type="Proteomes" id="UP000075578"/>
    </source>
</evidence>
<feature type="domain" description="DUF11" evidence="1">
    <location>
        <begin position="616"/>
        <end position="720"/>
    </location>
</feature>
<reference evidence="2 3" key="1">
    <citation type="journal article" date="2016" name="ISME J.">
        <title>Chasing the elusive Euryarchaeota class WSA2: genomes reveal a uniquely fastidious methyl-reducing methanogen.</title>
        <authorList>
            <person name="Nobu M.K."/>
            <person name="Narihiro T."/>
            <person name="Kuroda K."/>
            <person name="Mei R."/>
            <person name="Liu W.T."/>
        </authorList>
    </citation>
    <scope>NUCLEOTIDE SEQUENCE [LARGE SCALE GENOMIC DNA]</scope>
    <source>
        <strain evidence="2">U1lsi0528_Bin089</strain>
    </source>
</reference>
<proteinExistence type="predicted"/>
<dbReference type="InterPro" id="IPR047589">
    <property type="entry name" value="DUF11_rpt"/>
</dbReference>
<accession>A0A150J5Y6</accession>
<dbReference type="InterPro" id="IPR051172">
    <property type="entry name" value="Chlamydia_OmcB"/>
</dbReference>
<organism evidence="2 3">
    <name type="scientific">Candidatus Methanofastidiosum methylothiophilum</name>
    <dbReference type="NCBI Taxonomy" id="1705564"/>
    <lineage>
        <taxon>Archaea</taxon>
        <taxon>Methanobacteriati</taxon>
        <taxon>Methanobacteriota</taxon>
        <taxon>Stenosarchaea group</taxon>
        <taxon>Candidatus Methanofastidiosia</taxon>
        <taxon>Candidatus Methanofastidiosales</taxon>
        <taxon>Candidatus Methanofastidiosaceae</taxon>
        <taxon>Candidatus Methanofastidiosum</taxon>
    </lineage>
</organism>
<dbReference type="Gene3D" id="2.60.40.10">
    <property type="entry name" value="Immunoglobulins"/>
    <property type="match status" value="1"/>
</dbReference>
<dbReference type="PANTHER" id="PTHR34819">
    <property type="entry name" value="LARGE CYSTEINE-RICH PERIPLASMIC PROTEIN OMCB"/>
    <property type="match status" value="1"/>
</dbReference>
<sequence>MEAVFPLSNYHINSISYVGHTPLVSNNSPTDFVWRYGDYFATNTQARILMNVTKKCTDQGGMNANLYWDGLCNKDGTYDRECQDDDPQNPLVLSGNVCLMKVPELLWATTDKAQWKLCLTNAGSGASYNVWLEDVIGAGLSYNSSSGTYSQLYINQDRNGNPSNGATWIIDKINAGDKTEVIFTANIDSCTNLTNTASTSAGCLGSNCQQNIKTASSTINIPGSAAQTTNRLPAFIDMCKQEPIKVIVKNSGLTTIYNVNVTVTKPNELVYVPGTGIPNDAENISASPLRWTKLQAPALAELDPGESVNVSFQVKSSCNIPQSGSVSSQSFFGTPCGTISQSQASTSNINTRSPIITIAKTGRNVTKGQVEYGNPVVAESGDTIEWKIDITNNGAAEAELVQFWDDQPPNMTYQSISPTPSGGGSGTSLNPWIHGTLAASTTTTYYVTATVNNTCLLTSNQTAYVKWGCDDSCIADVENVVVVLRTDPELSLGQTLCNFTTCSGYIEIRVTNAANRPTARNVQVTSVLPAGFVYDYNLTAPGPNTPVNPTQPTWNLGDITAGQTKNIIFMVKDNGTACGTATQVTNTVSAIFFNSCGDQRSAVPSTWNVTPQKPNLTVDKSPAVQVVGVGGLASWTITVRNTGNTNANNVTVIDILDPNWNLSTIVASNGSNGEVPSIVGDTITWNISNPISGPSGTWTATLSANLINAAGTGRNDVYVRGRCPSGCTYSSGTDSATILNLEGIAKTSRKETATIGEEVIFDIAVNYHGVGSVYRDTSILDTLPGGLSYVSHTFNETNASIPHPYTQAGQSINWMLGSPSGLPGRTFTGPNSVQIALTTKIRDIPGNVNGVTLINPVNTTFVQDGNPGNFSDSDDVQIVEPNLIISKDINGTTSMQALPGQSIHYRIVVTNNGTSPAFEVYIRDQVPNGLILNVGSITSTPNANSLSVSGNDIEWYYNSIVNGDSVTLEYDAVVPPRGGLFINNANVPQNGYSSMPGPVDGERYYGPLSDDTQLTTPGTDLTKVTLNTEANIPSPGGVVYYRLTIENSGALPLDPVQLIDTLPDGLTYITGSADINTSPMSDPAIVQNPNGSETLTWANLNSLLATPQLDMPVGQFIIVEFQARVDPGRIGTFINEATVIGTVRNLGDVTDTDDSPVGVKKPAISIIKSVQPPYGKVGFENQFTLKVTNTGEVPLNPVLVEDILPIGLTYADSANIAPDSVVVNGDGTTKIVWNNIGALAVGESRLVIFSAKFNGLENLSINRTSTEGWPPNGDSVTDDDQVQILKKSGGEPREIIRITTKGYMKRCDLCYDQELLKEARELITNQNVLDEDDTCCRPDDIIEELQIEIVKNNLDNDPRYLSALKLLDDADELCREANEAFEKGNYSLAQKLTKDKCQAIGEAIRLMIEVLSSKF</sequence>
<evidence type="ECO:0000259" key="1">
    <source>
        <dbReference type="Pfam" id="PF01345"/>
    </source>
</evidence>
<feature type="domain" description="DUF11" evidence="1">
    <location>
        <begin position="507"/>
        <end position="589"/>
    </location>
</feature>
<dbReference type="EMBL" id="LNGD01000029">
    <property type="protein sequence ID" value="KYC52525.1"/>
    <property type="molecule type" value="Genomic_DNA"/>
</dbReference>
<feature type="domain" description="DUF11" evidence="1">
    <location>
        <begin position="378"/>
        <end position="458"/>
    </location>
</feature>
<dbReference type="InterPro" id="IPR013783">
    <property type="entry name" value="Ig-like_fold"/>
</dbReference>
<gene>
    <name evidence="2" type="ORF">AMQ74_00710</name>
</gene>
<dbReference type="NCBIfam" id="TIGR01451">
    <property type="entry name" value="B_ant_repeat"/>
    <property type="match status" value="5"/>
</dbReference>
<dbReference type="PANTHER" id="PTHR34819:SF3">
    <property type="entry name" value="CELL SURFACE PROTEIN"/>
    <property type="match status" value="1"/>
</dbReference>
<feature type="domain" description="DUF11" evidence="1">
    <location>
        <begin position="110"/>
        <end position="214"/>
    </location>
</feature>
<dbReference type="Pfam" id="PF01345">
    <property type="entry name" value="DUF11"/>
    <property type="match status" value="6"/>
</dbReference>
<protein>
    <submittedName>
        <fullName evidence="2">NPCBM-associated, NEW3 domain of alpha-galactosidase</fullName>
    </submittedName>
</protein>
<dbReference type="InterPro" id="IPR001434">
    <property type="entry name" value="OmcB-like_DUF11"/>
</dbReference>
<dbReference type="PATRIC" id="fig|1705564.3.peg.727"/>
<feature type="domain" description="DUF11" evidence="1">
    <location>
        <begin position="895"/>
        <end position="989"/>
    </location>
</feature>
<dbReference type="Proteomes" id="UP000075578">
    <property type="component" value="Unassembled WGS sequence"/>
</dbReference>
<comment type="caution">
    <text evidence="2">The sequence shown here is derived from an EMBL/GenBank/DDBJ whole genome shotgun (WGS) entry which is preliminary data.</text>
</comment>
<name>A0A150J5Y6_9EURY</name>